<gene>
    <name evidence="1" type="ORF">MJO28_014097</name>
</gene>
<protein>
    <submittedName>
        <fullName evidence="1">Uncharacterized protein</fullName>
    </submittedName>
</protein>
<reference evidence="2" key="1">
    <citation type="journal article" date="2018" name="BMC Genomics">
        <title>Genomic insights into host adaptation between the wheat stripe rust pathogen (Puccinia striiformis f. sp. tritici) and the barley stripe rust pathogen (Puccinia striiformis f. sp. hordei).</title>
        <authorList>
            <person name="Xia C."/>
            <person name="Wang M."/>
            <person name="Yin C."/>
            <person name="Cornejo O.E."/>
            <person name="Hulbert S.H."/>
            <person name="Chen X."/>
        </authorList>
    </citation>
    <scope>NUCLEOTIDE SEQUENCE [LARGE SCALE GENOMIC DNA]</scope>
    <source>
        <strain evidence="2">93-210</strain>
    </source>
</reference>
<reference evidence="2" key="2">
    <citation type="journal article" date="2018" name="Mol. Plant Microbe Interact.">
        <title>Genome sequence resources for the wheat stripe rust pathogen (Puccinia striiformis f. sp. tritici) and the barley stripe rust pathogen (Puccinia striiformis f. sp. hordei).</title>
        <authorList>
            <person name="Xia C."/>
            <person name="Wang M."/>
            <person name="Yin C."/>
            <person name="Cornejo O.E."/>
            <person name="Hulbert S.H."/>
            <person name="Chen X."/>
        </authorList>
    </citation>
    <scope>NUCLEOTIDE SEQUENCE [LARGE SCALE GENOMIC DNA]</scope>
    <source>
        <strain evidence="2">93-210</strain>
    </source>
</reference>
<name>A0ACC0DXF7_9BASI</name>
<accession>A0ACC0DXF7</accession>
<dbReference type="Proteomes" id="UP001060170">
    <property type="component" value="Chromosome 14"/>
</dbReference>
<proteinExistence type="predicted"/>
<evidence type="ECO:0000313" key="2">
    <source>
        <dbReference type="Proteomes" id="UP001060170"/>
    </source>
</evidence>
<comment type="caution">
    <text evidence="1">The sequence shown here is derived from an EMBL/GenBank/DDBJ whole genome shotgun (WGS) entry which is preliminary data.</text>
</comment>
<dbReference type="EMBL" id="CM045878">
    <property type="protein sequence ID" value="KAI7940445.1"/>
    <property type="molecule type" value="Genomic_DNA"/>
</dbReference>
<evidence type="ECO:0000313" key="1">
    <source>
        <dbReference type="EMBL" id="KAI7940445.1"/>
    </source>
</evidence>
<sequence length="82" mass="9120">MRMISAGAFLKQVWAELLGEKVGNGGAFLKQVWAELLGEKVGNGSDEACLHFQVRSLWLHRAAPLVQAVKPLIEISNFEWDL</sequence>
<reference evidence="1 2" key="3">
    <citation type="journal article" date="2022" name="Microbiol. Spectr.">
        <title>Folding features and dynamics of 3D genome architecture in plant fungal pathogens.</title>
        <authorList>
            <person name="Xia C."/>
        </authorList>
    </citation>
    <scope>NUCLEOTIDE SEQUENCE [LARGE SCALE GENOMIC DNA]</scope>
    <source>
        <strain evidence="1 2">93-210</strain>
    </source>
</reference>
<organism evidence="1 2">
    <name type="scientific">Puccinia striiformis f. sp. tritici</name>
    <dbReference type="NCBI Taxonomy" id="168172"/>
    <lineage>
        <taxon>Eukaryota</taxon>
        <taxon>Fungi</taxon>
        <taxon>Dikarya</taxon>
        <taxon>Basidiomycota</taxon>
        <taxon>Pucciniomycotina</taxon>
        <taxon>Pucciniomycetes</taxon>
        <taxon>Pucciniales</taxon>
        <taxon>Pucciniaceae</taxon>
        <taxon>Puccinia</taxon>
    </lineage>
</organism>
<keyword evidence="2" id="KW-1185">Reference proteome</keyword>